<sequence>MNKGKFIVVEGIEGAGKSTICNVIVDILSEKKIKSIITREPGGTPLAEQLRKLIKQGVEGDKLIPKAELLMIYAARIQLLDTVIQPTLAKGIWVVGDRHNLSSYVYQGAGRQIELNLIKTLSHQIIGDFKPDLTIYLDVTPEIGITRVCKRGSLDLIEQESLCFFKRVRELYLHIVANDNSMRLIDATQPLQQVITLLRITLINWLSGQII</sequence>
<dbReference type="Gene3D" id="3.40.50.300">
    <property type="entry name" value="P-loop containing nucleotide triphosphate hydrolases"/>
    <property type="match status" value="1"/>
</dbReference>
<dbReference type="GO" id="GO:0005524">
    <property type="term" value="F:ATP binding"/>
    <property type="evidence" value="ECO:0007669"/>
    <property type="project" value="UniProtKB-UniRule"/>
</dbReference>
<comment type="similarity">
    <text evidence="1 12">Belongs to the thymidylate kinase family.</text>
</comment>
<feature type="domain" description="Thymidylate kinase-like" evidence="13">
    <location>
        <begin position="9"/>
        <end position="194"/>
    </location>
</feature>
<dbReference type="InterPro" id="IPR027417">
    <property type="entry name" value="P-loop_NTPase"/>
</dbReference>
<dbReference type="HOGENOM" id="CLU_049131_0_1_6"/>
<evidence type="ECO:0000256" key="5">
    <source>
        <dbReference type="ARBA" id="ARBA00022727"/>
    </source>
</evidence>
<dbReference type="PANTHER" id="PTHR10344:SF4">
    <property type="entry name" value="UMP-CMP KINASE 2, MITOCHONDRIAL"/>
    <property type="match status" value="1"/>
</dbReference>
<proteinExistence type="inferred from homology"/>
<dbReference type="Proteomes" id="UP000061704">
    <property type="component" value="Chromosome"/>
</dbReference>
<dbReference type="PROSITE" id="PS01331">
    <property type="entry name" value="THYMIDYLATE_KINASE"/>
    <property type="match status" value="1"/>
</dbReference>
<keyword evidence="6 12" id="KW-0547">Nucleotide-binding</keyword>
<dbReference type="CDD" id="cd01672">
    <property type="entry name" value="TMPK"/>
    <property type="match status" value="1"/>
</dbReference>
<organism evidence="14 15">
    <name type="scientific">Candidatus Ishikawaella capsulata Mpkobe</name>
    <dbReference type="NCBI Taxonomy" id="476281"/>
    <lineage>
        <taxon>Bacteria</taxon>
        <taxon>Pseudomonadati</taxon>
        <taxon>Pseudomonadota</taxon>
        <taxon>Gammaproteobacteria</taxon>
        <taxon>Enterobacterales</taxon>
        <taxon>Enterobacteriaceae</taxon>
        <taxon>Candidatus Ishikawella</taxon>
    </lineage>
</organism>
<evidence type="ECO:0000256" key="3">
    <source>
        <dbReference type="ARBA" id="ARBA00017144"/>
    </source>
</evidence>
<evidence type="ECO:0000313" key="14">
    <source>
        <dbReference type="EMBL" id="BAH83220.1"/>
    </source>
</evidence>
<dbReference type="OrthoDB" id="9774907at2"/>
<dbReference type="KEGG" id="icp:ICMP_367"/>
<feature type="binding site" evidence="12">
    <location>
        <begin position="11"/>
        <end position="18"/>
    </location>
    <ligand>
        <name>ATP</name>
        <dbReference type="ChEBI" id="CHEBI:30616"/>
    </ligand>
</feature>
<evidence type="ECO:0000256" key="1">
    <source>
        <dbReference type="ARBA" id="ARBA00009776"/>
    </source>
</evidence>
<dbReference type="InterPro" id="IPR018094">
    <property type="entry name" value="Thymidylate_kinase"/>
</dbReference>
<evidence type="ECO:0000256" key="8">
    <source>
        <dbReference type="ARBA" id="ARBA00022840"/>
    </source>
</evidence>
<dbReference type="EC" id="2.7.4.9" evidence="2 12"/>
<dbReference type="AlphaFoldDB" id="C5WD14"/>
<evidence type="ECO:0000256" key="11">
    <source>
        <dbReference type="ARBA" id="ARBA00057735"/>
    </source>
</evidence>
<dbReference type="GO" id="GO:0006233">
    <property type="term" value="P:dTDP biosynthetic process"/>
    <property type="evidence" value="ECO:0007669"/>
    <property type="project" value="InterPro"/>
</dbReference>
<dbReference type="GO" id="GO:0004798">
    <property type="term" value="F:dTMP kinase activity"/>
    <property type="evidence" value="ECO:0007669"/>
    <property type="project" value="UniProtKB-UniRule"/>
</dbReference>
<keyword evidence="8 12" id="KW-0067">ATP-binding</keyword>
<keyword evidence="5 12" id="KW-0545">Nucleotide biosynthesis</keyword>
<dbReference type="STRING" id="476281.ICMP_367"/>
<dbReference type="SUPFAM" id="SSF52540">
    <property type="entry name" value="P-loop containing nucleoside triphosphate hydrolases"/>
    <property type="match status" value="1"/>
</dbReference>
<comment type="function">
    <text evidence="11 12">Phosphorylation of dTMP to form dTDP in both de novo and salvage pathways of dTTP synthesis.</text>
</comment>
<dbReference type="InterPro" id="IPR039430">
    <property type="entry name" value="Thymidylate_kin-like_dom"/>
</dbReference>
<dbReference type="GO" id="GO:0006235">
    <property type="term" value="P:dTTP biosynthetic process"/>
    <property type="evidence" value="ECO:0007669"/>
    <property type="project" value="UniProtKB-UniRule"/>
</dbReference>
<protein>
    <recommendedName>
        <fullName evidence="3 12">Thymidylate kinase</fullName>
        <ecNumber evidence="2 12">2.7.4.9</ecNumber>
    </recommendedName>
    <alternativeName>
        <fullName evidence="9 12">dTMP kinase</fullName>
    </alternativeName>
</protein>
<dbReference type="HAMAP" id="MF_00165">
    <property type="entry name" value="Thymidylate_kinase"/>
    <property type="match status" value="1"/>
</dbReference>
<evidence type="ECO:0000313" key="15">
    <source>
        <dbReference type="Proteomes" id="UP000061704"/>
    </source>
</evidence>
<evidence type="ECO:0000256" key="12">
    <source>
        <dbReference type="HAMAP-Rule" id="MF_00165"/>
    </source>
</evidence>
<keyword evidence="7 12" id="KW-0418">Kinase</keyword>
<evidence type="ECO:0000256" key="6">
    <source>
        <dbReference type="ARBA" id="ARBA00022741"/>
    </source>
</evidence>
<dbReference type="EMBL" id="AP010872">
    <property type="protein sequence ID" value="BAH83220.1"/>
    <property type="molecule type" value="Genomic_DNA"/>
</dbReference>
<evidence type="ECO:0000256" key="7">
    <source>
        <dbReference type="ARBA" id="ARBA00022777"/>
    </source>
</evidence>
<dbReference type="RefSeq" id="WP_041069331.1">
    <property type="nucleotide sequence ID" value="NZ_AP010872.1"/>
</dbReference>
<dbReference type="GO" id="GO:0006227">
    <property type="term" value="P:dUDP biosynthetic process"/>
    <property type="evidence" value="ECO:0007669"/>
    <property type="project" value="TreeGrafter"/>
</dbReference>
<dbReference type="FunFam" id="3.40.50.300:FF:000225">
    <property type="entry name" value="Thymidylate kinase"/>
    <property type="match status" value="1"/>
</dbReference>
<keyword evidence="4 12" id="KW-0808">Transferase</keyword>
<dbReference type="Pfam" id="PF02223">
    <property type="entry name" value="Thymidylate_kin"/>
    <property type="match status" value="1"/>
</dbReference>
<dbReference type="GO" id="GO:0005829">
    <property type="term" value="C:cytosol"/>
    <property type="evidence" value="ECO:0007669"/>
    <property type="project" value="TreeGrafter"/>
</dbReference>
<evidence type="ECO:0000259" key="13">
    <source>
        <dbReference type="Pfam" id="PF02223"/>
    </source>
</evidence>
<comment type="catalytic activity">
    <reaction evidence="10 12">
        <text>dTMP + ATP = dTDP + ADP</text>
        <dbReference type="Rhea" id="RHEA:13517"/>
        <dbReference type="ChEBI" id="CHEBI:30616"/>
        <dbReference type="ChEBI" id="CHEBI:58369"/>
        <dbReference type="ChEBI" id="CHEBI:63528"/>
        <dbReference type="ChEBI" id="CHEBI:456216"/>
        <dbReference type="EC" id="2.7.4.9"/>
    </reaction>
</comment>
<dbReference type="PANTHER" id="PTHR10344">
    <property type="entry name" value="THYMIDYLATE KINASE"/>
    <property type="match status" value="1"/>
</dbReference>
<evidence type="ECO:0000256" key="2">
    <source>
        <dbReference type="ARBA" id="ARBA00012980"/>
    </source>
</evidence>
<name>C5WD14_9ENTR</name>
<gene>
    <name evidence="12 14" type="primary">tmk</name>
    <name evidence="14" type="ORF">ICMP_367</name>
</gene>
<dbReference type="NCBIfam" id="TIGR00041">
    <property type="entry name" value="DTMP_kinase"/>
    <property type="match status" value="1"/>
</dbReference>
<dbReference type="InterPro" id="IPR018095">
    <property type="entry name" value="Thymidylate_kin_CS"/>
</dbReference>
<evidence type="ECO:0000256" key="4">
    <source>
        <dbReference type="ARBA" id="ARBA00022679"/>
    </source>
</evidence>
<evidence type="ECO:0000256" key="10">
    <source>
        <dbReference type="ARBA" id="ARBA00048743"/>
    </source>
</evidence>
<accession>C5WD14</accession>
<keyword evidence="15" id="KW-1185">Reference proteome</keyword>
<evidence type="ECO:0000256" key="9">
    <source>
        <dbReference type="ARBA" id="ARBA00029962"/>
    </source>
</evidence>
<reference evidence="14 15" key="1">
    <citation type="journal article" date="2011" name="Genome Biol. Evol.">
        <title>Reductive evolution of bacterial genome in insect gut environment.</title>
        <authorList>
            <person name="Nikoh N."/>
            <person name="Hosokawa T."/>
            <person name="Ohshima K."/>
            <person name="Hattori M."/>
            <person name="Fukatsu T."/>
        </authorList>
    </citation>
    <scope>NUCLEOTIDE SEQUENCE [LARGE SCALE GENOMIC DNA]</scope>
    <source>
        <strain evidence="14 15">Mpkobe</strain>
    </source>
</reference>